<dbReference type="KEGG" id="vg:80540848"/>
<evidence type="ECO:0000256" key="1">
    <source>
        <dbReference type="ARBA" id="ARBA00004112"/>
    </source>
</evidence>
<dbReference type="SMART" id="SM00176">
    <property type="entry name" value="RAN"/>
    <property type="match status" value="1"/>
</dbReference>
<dbReference type="PANTHER" id="PTHR24071:SF0">
    <property type="entry name" value="GTP-BINDING NUCLEAR PROTEIN RAN"/>
    <property type="match status" value="1"/>
</dbReference>
<dbReference type="SMART" id="SM00173">
    <property type="entry name" value="RAS"/>
    <property type="match status" value="1"/>
</dbReference>
<dbReference type="GO" id="GO:0015031">
    <property type="term" value="P:protein transport"/>
    <property type="evidence" value="ECO:0007669"/>
    <property type="project" value="UniProtKB-KW"/>
</dbReference>
<dbReference type="SMART" id="SM00175">
    <property type="entry name" value="RAB"/>
    <property type="match status" value="1"/>
</dbReference>
<dbReference type="EMBL" id="AP018495">
    <property type="protein sequence ID" value="BBI30496.1"/>
    <property type="molecule type" value="Genomic_DNA"/>
</dbReference>
<name>A0A3T1CXE0_9VIRU</name>
<dbReference type="InterPro" id="IPR005225">
    <property type="entry name" value="Small_GTP-bd"/>
</dbReference>
<evidence type="ECO:0000256" key="2">
    <source>
        <dbReference type="ARBA" id="ARBA00008028"/>
    </source>
</evidence>
<evidence type="ECO:0000256" key="3">
    <source>
        <dbReference type="ARBA" id="ARBA00022448"/>
    </source>
</evidence>
<dbReference type="Pfam" id="PF00071">
    <property type="entry name" value="Ras"/>
    <property type="match status" value="1"/>
</dbReference>
<evidence type="ECO:0000256" key="6">
    <source>
        <dbReference type="ARBA" id="ARBA00023134"/>
    </source>
</evidence>
<dbReference type="Proteomes" id="UP001161669">
    <property type="component" value="Segment"/>
</dbReference>
<keyword evidence="8" id="KW-1185">Reference proteome</keyword>
<dbReference type="SUPFAM" id="SSF52540">
    <property type="entry name" value="P-loop containing nucleoside triphosphate hydrolases"/>
    <property type="match status" value="1"/>
</dbReference>
<evidence type="ECO:0000256" key="5">
    <source>
        <dbReference type="ARBA" id="ARBA00022927"/>
    </source>
</evidence>
<keyword evidence="5" id="KW-0653">Protein transport</keyword>
<proteinExistence type="inferred from homology"/>
<dbReference type="InterPro" id="IPR027417">
    <property type="entry name" value="P-loop_NTPase"/>
</dbReference>
<dbReference type="GO" id="GO:0003924">
    <property type="term" value="F:GTPase activity"/>
    <property type="evidence" value="ECO:0007669"/>
    <property type="project" value="InterPro"/>
</dbReference>
<evidence type="ECO:0000313" key="7">
    <source>
        <dbReference type="EMBL" id="BBI30496.1"/>
    </source>
</evidence>
<keyword evidence="3" id="KW-0813">Transport</keyword>
<dbReference type="NCBIfam" id="TIGR00231">
    <property type="entry name" value="small_GTP"/>
    <property type="match status" value="1"/>
</dbReference>
<evidence type="ECO:0000256" key="4">
    <source>
        <dbReference type="ARBA" id="ARBA00022741"/>
    </source>
</evidence>
<reference evidence="8" key="1">
    <citation type="journal article" date="2019" name="J. Virol.">
        <title>Medusavirus, a novel large DNA virus discovered from hot spring water.</title>
        <authorList>
            <person name="Yoshikawa G."/>
            <person name="Blanc-Mathieu R."/>
            <person name="Song C."/>
            <person name="Kayama Y."/>
            <person name="Mochizuki T."/>
            <person name="Murata K."/>
            <person name="Ogata H."/>
            <person name="Takemura M."/>
        </authorList>
    </citation>
    <scope>NUCLEOTIDE SEQUENCE [LARGE SCALE GENOMIC DNA]</scope>
</reference>
<evidence type="ECO:0000313" key="8">
    <source>
        <dbReference type="Proteomes" id="UP001161669"/>
    </source>
</evidence>
<dbReference type="InterPro" id="IPR002041">
    <property type="entry name" value="Ran_GTPase"/>
</dbReference>
<dbReference type="InterPro" id="IPR001806">
    <property type="entry name" value="Small_GTPase"/>
</dbReference>
<organism evidence="7 8">
    <name type="scientific">Acanthamoeba castellanii medusavirus J1</name>
    <dbReference type="NCBI Taxonomy" id="3114988"/>
    <lineage>
        <taxon>Viruses</taxon>
        <taxon>Varidnaviria</taxon>
        <taxon>Bamfordvirae</taxon>
        <taxon>Nucleocytoviricota</taxon>
        <taxon>Megaviricetes</taxon>
        <taxon>Mamonoviridae</taxon>
        <taxon>Medusavirus</taxon>
        <taxon>Medusavirus medusae</taxon>
    </lineage>
</organism>
<dbReference type="PRINTS" id="PR00449">
    <property type="entry name" value="RASTRNSFRMNG"/>
</dbReference>
<keyword evidence="4" id="KW-0547">Nucleotide-binding</keyword>
<dbReference type="GO" id="GO:0005525">
    <property type="term" value="F:GTP binding"/>
    <property type="evidence" value="ECO:0007669"/>
    <property type="project" value="UniProtKB-KW"/>
</dbReference>
<accession>A0A3T1CXE0</accession>
<dbReference type="PANTHER" id="PTHR24071">
    <property type="entry name" value="RAN GTPASE"/>
    <property type="match status" value="1"/>
</dbReference>
<dbReference type="SMART" id="SM00174">
    <property type="entry name" value="RHO"/>
    <property type="match status" value="1"/>
</dbReference>
<comment type="subcellular location">
    <subcellularLocation>
        <location evidence="1">Host cell membrane</location>
        <topology evidence="1">Lipid-anchor</topology>
        <orientation evidence="1">Cytoplasmic side</orientation>
    </subcellularLocation>
</comment>
<dbReference type="GO" id="GO:0020002">
    <property type="term" value="C:host cell plasma membrane"/>
    <property type="evidence" value="ECO:0007669"/>
    <property type="project" value="UniProtKB-SubCell"/>
</dbReference>
<comment type="similarity">
    <text evidence="2">Belongs to the small GTPase superfamily. Ran family.</text>
</comment>
<protein>
    <submittedName>
        <fullName evidence="7">GTP binding nuclear protein Ran</fullName>
    </submittedName>
</protein>
<sequence length="173" mass="19303">MDYCRCSFKVILVGDGCVGKSSLAKSLEALFPTVQHGKGFMDLSYDLCQLTVSTSRGHILINLWDTAGRERWGRVSDGYYVQANAAILVFDVTNRLSHRHLKDWHANVERVCEDIPVVVCGNKADNAKGRKIMARHNKFPRKKGLSYYDTSAKSGDGLCTRLGDNDACCWIVN</sequence>
<dbReference type="Gene3D" id="3.40.50.300">
    <property type="entry name" value="P-loop containing nucleotide triphosphate hydrolases"/>
    <property type="match status" value="1"/>
</dbReference>
<keyword evidence="6" id="KW-0342">GTP-binding</keyword>
<dbReference type="PROSITE" id="PS51419">
    <property type="entry name" value="RAB"/>
    <property type="match status" value="1"/>
</dbReference>